<dbReference type="EMBL" id="FUZV01000002">
    <property type="protein sequence ID" value="SKC80122.1"/>
    <property type="molecule type" value="Genomic_DNA"/>
</dbReference>
<evidence type="ECO:0000313" key="2">
    <source>
        <dbReference type="EMBL" id="SKC80122.1"/>
    </source>
</evidence>
<keyword evidence="1" id="KW-0175">Coiled coil</keyword>
<sequence>MEETRSRIELLTERKTSIQAEIDLLNGRVRKIEEFVLHGPKKGKKRS</sequence>
<dbReference type="AlphaFoldDB" id="A0A1T5LVZ9"/>
<proteinExistence type="predicted"/>
<gene>
    <name evidence="2" type="ORF">SAMN06296058_3213</name>
</gene>
<keyword evidence="3" id="KW-1185">Reference proteome</keyword>
<feature type="coiled-coil region" evidence="1">
    <location>
        <begin position="1"/>
        <end position="28"/>
    </location>
</feature>
<name>A0A1T5LVZ9_9GAMM</name>
<reference evidence="2 3" key="1">
    <citation type="submission" date="2017-02" db="EMBL/GenBank/DDBJ databases">
        <authorList>
            <person name="Peterson S.W."/>
        </authorList>
    </citation>
    <scope>NUCLEOTIDE SEQUENCE [LARGE SCALE GENOMIC DNA]</scope>
    <source>
        <strain evidence="2 3">P15</strain>
    </source>
</reference>
<dbReference type="Proteomes" id="UP000190341">
    <property type="component" value="Unassembled WGS sequence"/>
</dbReference>
<protein>
    <submittedName>
        <fullName evidence="2">Uncharacterized protein</fullName>
    </submittedName>
</protein>
<accession>A0A1T5LVZ9</accession>
<organism evidence="2 3">
    <name type="scientific">Pseudoxanthomonas indica</name>
    <dbReference type="NCBI Taxonomy" id="428993"/>
    <lineage>
        <taxon>Bacteria</taxon>
        <taxon>Pseudomonadati</taxon>
        <taxon>Pseudomonadota</taxon>
        <taxon>Gammaproteobacteria</taxon>
        <taxon>Lysobacterales</taxon>
        <taxon>Lysobacteraceae</taxon>
        <taxon>Pseudoxanthomonas</taxon>
    </lineage>
</organism>
<evidence type="ECO:0000256" key="1">
    <source>
        <dbReference type="SAM" id="Coils"/>
    </source>
</evidence>
<evidence type="ECO:0000313" key="3">
    <source>
        <dbReference type="Proteomes" id="UP000190341"/>
    </source>
</evidence>